<dbReference type="Pfam" id="PF00441">
    <property type="entry name" value="Acyl-CoA_dh_1"/>
    <property type="match status" value="1"/>
</dbReference>
<evidence type="ECO:0000256" key="10">
    <source>
        <dbReference type="RuleBase" id="RU362125"/>
    </source>
</evidence>
<dbReference type="InterPro" id="IPR009075">
    <property type="entry name" value="AcylCo_DH/oxidase_C"/>
</dbReference>
<name>A0A845A1I6_9SPHN</name>
<dbReference type="AlphaFoldDB" id="A0A845A1I6"/>
<evidence type="ECO:0000256" key="5">
    <source>
        <dbReference type="ARBA" id="ARBA00023002"/>
    </source>
</evidence>
<dbReference type="Pfam" id="PF12806">
    <property type="entry name" value="Acyl-CoA_dh_C"/>
    <property type="match status" value="1"/>
</dbReference>
<evidence type="ECO:0000259" key="13">
    <source>
        <dbReference type="Pfam" id="PF02771"/>
    </source>
</evidence>
<evidence type="ECO:0000256" key="1">
    <source>
        <dbReference type="ARBA" id="ARBA00001974"/>
    </source>
</evidence>
<comment type="function">
    <text evidence="7">Involved in the assimilation of dimethylsulphoniopropionate (DMSP), an important compound in the fixation of carbon in marine phytoplankton, by mediating the conversion of 3-(methylthio)propanoyl-CoA (MMPA-CoA) to 3-(methylthio)acryloyl-CoA (MTA-CoA).</text>
</comment>
<dbReference type="GO" id="GO:0016627">
    <property type="term" value="F:oxidoreductase activity, acting on the CH-CH group of donors"/>
    <property type="evidence" value="ECO:0007669"/>
    <property type="project" value="InterPro"/>
</dbReference>
<evidence type="ECO:0000313" key="15">
    <source>
        <dbReference type="EMBL" id="MXO92817.1"/>
    </source>
</evidence>
<evidence type="ECO:0000259" key="11">
    <source>
        <dbReference type="Pfam" id="PF00441"/>
    </source>
</evidence>
<dbReference type="EMBL" id="WTYH01000001">
    <property type="protein sequence ID" value="MXO92817.1"/>
    <property type="molecule type" value="Genomic_DNA"/>
</dbReference>
<evidence type="ECO:0000256" key="6">
    <source>
        <dbReference type="ARBA" id="ARBA00051388"/>
    </source>
</evidence>
<evidence type="ECO:0000256" key="8">
    <source>
        <dbReference type="ARBA" id="ARBA00066694"/>
    </source>
</evidence>
<dbReference type="Pfam" id="PF02770">
    <property type="entry name" value="Acyl-CoA_dh_M"/>
    <property type="match status" value="1"/>
</dbReference>
<dbReference type="Gene3D" id="2.40.110.10">
    <property type="entry name" value="Butyryl-CoA Dehydrogenase, subunit A, domain 2"/>
    <property type="match status" value="1"/>
</dbReference>
<dbReference type="RefSeq" id="WP_131452152.1">
    <property type="nucleotide sequence ID" value="NZ_BMJK01000001.1"/>
</dbReference>
<dbReference type="EC" id="1.3.99.41" evidence="8"/>
<dbReference type="InterPro" id="IPR037069">
    <property type="entry name" value="AcylCoA_DH/ox_N_sf"/>
</dbReference>
<keyword evidence="16" id="KW-1185">Reference proteome</keyword>
<dbReference type="Pfam" id="PF02771">
    <property type="entry name" value="Acyl-CoA_dh_N"/>
    <property type="match status" value="1"/>
</dbReference>
<feature type="domain" description="Acyl-CoA dehydrogenase/oxidase N-terminal" evidence="13">
    <location>
        <begin position="77"/>
        <end position="157"/>
    </location>
</feature>
<evidence type="ECO:0000256" key="7">
    <source>
        <dbReference type="ARBA" id="ARBA00058683"/>
    </source>
</evidence>
<evidence type="ECO:0000256" key="9">
    <source>
        <dbReference type="ARBA" id="ARBA00069043"/>
    </source>
</evidence>
<dbReference type="SUPFAM" id="SSF56645">
    <property type="entry name" value="Acyl-CoA dehydrogenase NM domain-like"/>
    <property type="match status" value="1"/>
</dbReference>
<dbReference type="FunFam" id="2.40.110.10:FF:000031">
    <property type="entry name" value="Acyl-CoA dehydrogenase, putative"/>
    <property type="match status" value="1"/>
</dbReference>
<comment type="catalytic activity">
    <reaction evidence="6">
        <text>3-(methylsulfanyl)propanoyl-CoA + oxidized [electron-transfer flavoprotein] + H(+) = 3-(methylsulfanyl)acryloyl-CoA + reduced [electron-transfer flavoprotein]</text>
        <dbReference type="Rhea" id="RHEA:52612"/>
        <dbReference type="Rhea" id="RHEA-COMP:10685"/>
        <dbReference type="Rhea" id="RHEA-COMP:10686"/>
        <dbReference type="ChEBI" id="CHEBI:15378"/>
        <dbReference type="ChEBI" id="CHEBI:57692"/>
        <dbReference type="ChEBI" id="CHEBI:58307"/>
        <dbReference type="ChEBI" id="CHEBI:82815"/>
        <dbReference type="ChEBI" id="CHEBI:84994"/>
        <dbReference type="EC" id="1.3.99.41"/>
    </reaction>
    <physiologicalReaction direction="left-to-right" evidence="6">
        <dbReference type="Rhea" id="RHEA:52613"/>
    </physiologicalReaction>
</comment>
<dbReference type="InterPro" id="IPR036250">
    <property type="entry name" value="AcylCo_DH-like_C"/>
</dbReference>
<proteinExistence type="inferred from homology"/>
<dbReference type="InterPro" id="IPR013786">
    <property type="entry name" value="AcylCoA_DH/ox_N"/>
</dbReference>
<evidence type="ECO:0000256" key="4">
    <source>
        <dbReference type="ARBA" id="ARBA00022827"/>
    </source>
</evidence>
<gene>
    <name evidence="15" type="ORF">GRI62_04235</name>
</gene>
<dbReference type="SUPFAM" id="SSF47203">
    <property type="entry name" value="Acyl-CoA dehydrogenase C-terminal domain-like"/>
    <property type="match status" value="1"/>
</dbReference>
<protein>
    <recommendedName>
        <fullName evidence="9">3-methylmercaptopropionyl-CoA dehydrogenase</fullName>
        <ecNumber evidence="8">1.3.99.41</ecNumber>
    </recommendedName>
</protein>
<dbReference type="InterPro" id="IPR009100">
    <property type="entry name" value="AcylCoA_DH/oxidase_NM_dom_sf"/>
</dbReference>
<evidence type="ECO:0000259" key="12">
    <source>
        <dbReference type="Pfam" id="PF02770"/>
    </source>
</evidence>
<keyword evidence="5 10" id="KW-0560">Oxidoreductase</keyword>
<keyword evidence="3 10" id="KW-0285">Flavoprotein</keyword>
<comment type="caution">
    <text evidence="15">The sequence shown here is derived from an EMBL/GenBank/DDBJ whole genome shotgun (WGS) entry which is preliminary data.</text>
</comment>
<dbReference type="PANTHER" id="PTHR42803">
    <property type="entry name" value="ACYL-COA DEHYDROGENASE"/>
    <property type="match status" value="1"/>
</dbReference>
<dbReference type="InterPro" id="IPR025878">
    <property type="entry name" value="Acyl-CoA_dh-like_C_dom"/>
</dbReference>
<sequence length="596" mass="64391">MQVYDAPIRDMRFVLEELHTDDGFGDLEGFEDFDEDMRSAILEEANKLCRDVLLPLNWPGDQQGCRIENGVVRTPDGFPEAYKAFCEAGWAGLVVSQEWGGQGAPHSLAKMVEEMSCSTNLSFGLYPGLTGGAMVALEAYGSNDLKNLYLPKMANGEWSGTMCLTESHCGTDLGMLRTKAVPQDDGSYLVTGNKIFISAGDHDLADNIVHLVLARLPDAPAGVKGISLFLVPKFLPKDDGTLGDRNGAGPTAIEHKMGLKASATCQMSFENSKGWIVGEPNKGLEAMFAMMNTERVAVGIQGLGVGEIAYQSAVYYAKDRLQGRSLSGTKNPNGPADPIIVHPDVRRMLMTMRAYNEGCRALSAWVSRALDAEHAAKEPEARARAKDLVALMTPVVKALFTDLGHESAHLAVQVYGGHGYIQESGVEQFARDARIAMIYEGTNGIQALDLVGRKLPDRMGRNLRSFFHPVSQFIEDNGADANIGRLVGALQQSFGALQLATGHIAQKGMKDPEEAAAAATDYLRLLGFVAMGFCFAKAAKVAHAKLAEGTGDEAFYKAKLVTAQFFFDRLLPPATAQFMAIRSGKASMMDMPAEAF</sequence>
<dbReference type="PANTHER" id="PTHR42803:SF1">
    <property type="entry name" value="BROAD-SPECIFICITY LINEAR ACYL-COA DEHYDROGENASE FADE5"/>
    <property type="match status" value="1"/>
</dbReference>
<dbReference type="InterPro" id="IPR046373">
    <property type="entry name" value="Acyl-CoA_Oxase/DH_mid-dom_sf"/>
</dbReference>
<evidence type="ECO:0000313" key="16">
    <source>
        <dbReference type="Proteomes" id="UP000460626"/>
    </source>
</evidence>
<dbReference type="InterPro" id="IPR052166">
    <property type="entry name" value="Diverse_Acyl-CoA_DH"/>
</dbReference>
<evidence type="ECO:0000259" key="14">
    <source>
        <dbReference type="Pfam" id="PF12806"/>
    </source>
</evidence>
<evidence type="ECO:0000256" key="2">
    <source>
        <dbReference type="ARBA" id="ARBA00009347"/>
    </source>
</evidence>
<feature type="domain" description="Acetyl-CoA dehydrogenase-like C-terminal" evidence="14">
    <location>
        <begin position="466"/>
        <end position="592"/>
    </location>
</feature>
<dbReference type="Gene3D" id="1.20.140.10">
    <property type="entry name" value="Butyryl-CoA Dehydrogenase, subunit A, domain 3"/>
    <property type="match status" value="1"/>
</dbReference>
<reference evidence="15 16" key="1">
    <citation type="submission" date="2019-12" db="EMBL/GenBank/DDBJ databases">
        <title>Genomic-based taxomic classification of the family Erythrobacteraceae.</title>
        <authorList>
            <person name="Xu L."/>
        </authorList>
    </citation>
    <scope>NUCLEOTIDE SEQUENCE [LARGE SCALE GENOMIC DNA]</scope>
    <source>
        <strain evidence="15 16">RC4-10-4</strain>
    </source>
</reference>
<evidence type="ECO:0000256" key="3">
    <source>
        <dbReference type="ARBA" id="ARBA00022630"/>
    </source>
</evidence>
<dbReference type="Gene3D" id="1.10.540.10">
    <property type="entry name" value="Acyl-CoA dehydrogenase/oxidase, N-terminal domain"/>
    <property type="match status" value="1"/>
</dbReference>
<dbReference type="InterPro" id="IPR006091">
    <property type="entry name" value="Acyl-CoA_Oxase/DH_mid-dom"/>
</dbReference>
<dbReference type="Proteomes" id="UP000460626">
    <property type="component" value="Unassembled WGS sequence"/>
</dbReference>
<comment type="similarity">
    <text evidence="2 10">Belongs to the acyl-CoA dehydrogenase family.</text>
</comment>
<accession>A0A845A1I6</accession>
<feature type="domain" description="Acyl-CoA oxidase/dehydrogenase middle" evidence="12">
    <location>
        <begin position="162"/>
        <end position="271"/>
    </location>
</feature>
<dbReference type="OrthoDB" id="9807883at2"/>
<keyword evidence="4 10" id="KW-0274">FAD</keyword>
<dbReference type="GO" id="GO:0050660">
    <property type="term" value="F:flavin adenine dinucleotide binding"/>
    <property type="evidence" value="ECO:0007669"/>
    <property type="project" value="InterPro"/>
</dbReference>
<feature type="domain" description="Acyl-CoA dehydrogenase/oxidase C-terminal" evidence="11">
    <location>
        <begin position="281"/>
        <end position="450"/>
    </location>
</feature>
<comment type="cofactor">
    <cofactor evidence="1 10">
        <name>FAD</name>
        <dbReference type="ChEBI" id="CHEBI:57692"/>
    </cofactor>
</comment>
<organism evidence="15 16">
    <name type="scientific">Aurantiacibacter arachoides</name>
    <dbReference type="NCBI Taxonomy" id="1850444"/>
    <lineage>
        <taxon>Bacteria</taxon>
        <taxon>Pseudomonadati</taxon>
        <taxon>Pseudomonadota</taxon>
        <taxon>Alphaproteobacteria</taxon>
        <taxon>Sphingomonadales</taxon>
        <taxon>Erythrobacteraceae</taxon>
        <taxon>Aurantiacibacter</taxon>
    </lineage>
</organism>